<accession>A0A840WJG7</accession>
<comment type="caution">
    <text evidence="1">The sequence shown here is derived from an EMBL/GenBank/DDBJ whole genome shotgun (WGS) entry which is preliminary data.</text>
</comment>
<gene>
    <name evidence="1" type="ORF">HNR07_004268</name>
</gene>
<proteinExistence type="predicted"/>
<keyword evidence="2" id="KW-1185">Reference proteome</keyword>
<reference evidence="1 2" key="1">
    <citation type="submission" date="2020-08" db="EMBL/GenBank/DDBJ databases">
        <title>Sequencing the genomes of 1000 actinobacteria strains.</title>
        <authorList>
            <person name="Klenk H.-P."/>
        </authorList>
    </citation>
    <scope>NUCLEOTIDE SEQUENCE [LARGE SCALE GENOMIC DNA]</scope>
    <source>
        <strain evidence="1 2">DSM 44598</strain>
    </source>
</reference>
<evidence type="ECO:0000313" key="2">
    <source>
        <dbReference type="Proteomes" id="UP000579647"/>
    </source>
</evidence>
<protein>
    <submittedName>
        <fullName evidence="1">Uncharacterized protein</fullName>
    </submittedName>
</protein>
<name>A0A840WJG7_9ACTN</name>
<organism evidence="1 2">
    <name type="scientific">Nocardiopsis metallicus</name>
    <dbReference type="NCBI Taxonomy" id="179819"/>
    <lineage>
        <taxon>Bacteria</taxon>
        <taxon>Bacillati</taxon>
        <taxon>Actinomycetota</taxon>
        <taxon>Actinomycetes</taxon>
        <taxon>Streptosporangiales</taxon>
        <taxon>Nocardiopsidaceae</taxon>
        <taxon>Nocardiopsis</taxon>
    </lineage>
</organism>
<evidence type="ECO:0000313" key="1">
    <source>
        <dbReference type="EMBL" id="MBB5493131.1"/>
    </source>
</evidence>
<sequence length="91" mass="10412">MPDDPGYSKRDERRDDNADVFPGDECWTLQKADMRRALEAQQTIDSPLCSHCGEEGEYAGIGRHRKYCSDRCRVAAYRARKRKVHAVPKVA</sequence>
<dbReference type="EMBL" id="JACHDO010000001">
    <property type="protein sequence ID" value="MBB5493131.1"/>
    <property type="molecule type" value="Genomic_DNA"/>
</dbReference>
<dbReference type="RefSeq" id="WP_184366438.1">
    <property type="nucleotide sequence ID" value="NZ_BAAAKM010000029.1"/>
</dbReference>
<dbReference type="AlphaFoldDB" id="A0A840WJG7"/>
<dbReference type="Proteomes" id="UP000579647">
    <property type="component" value="Unassembled WGS sequence"/>
</dbReference>